<evidence type="ECO:0000259" key="3">
    <source>
        <dbReference type="Pfam" id="PF01738"/>
    </source>
</evidence>
<feature type="region of interest" description="Disordered" evidence="1">
    <location>
        <begin position="1010"/>
        <end position="1361"/>
    </location>
</feature>
<name>A0ABD3PLA2_9STRA</name>
<reference evidence="4 5" key="1">
    <citation type="journal article" date="2020" name="G3 (Bethesda)">
        <title>Improved Reference Genome for Cyclotella cryptica CCMP332, a Model for Cell Wall Morphogenesis, Salinity Adaptation, and Lipid Production in Diatoms (Bacillariophyta).</title>
        <authorList>
            <person name="Roberts W.R."/>
            <person name="Downey K.M."/>
            <person name="Ruck E.C."/>
            <person name="Traller J.C."/>
            <person name="Alverson A.J."/>
        </authorList>
    </citation>
    <scope>NUCLEOTIDE SEQUENCE [LARGE SCALE GENOMIC DNA]</scope>
    <source>
        <strain evidence="4 5">CCMP332</strain>
    </source>
</reference>
<dbReference type="InterPro" id="IPR002925">
    <property type="entry name" value="Dienelactn_hydro"/>
</dbReference>
<feature type="compositionally biased region" description="Gly residues" evidence="1">
    <location>
        <begin position="476"/>
        <end position="494"/>
    </location>
</feature>
<sequence>MKFTSPISVILTSILPRASTALTASGGPSYPVEVEPHNYTDSEGFLLQGFLSRPNEDNVEQTSKLPAVIIVHDRDGPDTYEQQRATLIANELGYVGFAADIFGYGVVLPDDGQGWDGARGEFVQQFSSNATLFATRIQAAVDYVRGLEYVDEAKVAMVGYCFGGTGVVHYLNTRGNTTDVAGVCAVHPSLFGDWGGPVVDSIDIPALFLTGGSDFLTGPEAMATLEKDMSEKTNGVNSSNSTPWETVRYAKINHAFSNWFSENYDERADSRSWESFIGFTSDVFGMGTEGQPSSGVEPSVTTVNYTDGMDGDYPLIGYLALPNDNEELSPVIVILPSKMDSDGPDKYEQQRATQFVSGEDAKYVAFVADIYSHDVKDTIADELEGLHYSNVTKFMSRVSAAIDYAKSIEGVDPNNVALLGFGFGGSGALMYGMRMAGEIDHAVKTIVSFHGEIGKIINVTMDILGLSEDSTSASSGGWGSGGSGNSWGNGGGSGSWSSSGSSGGGSTSSSSGTSSGSAGNAANKNWAERSLTSNSSNPQILIQSGVVGDDMNDVIKLEEMLIAIGANYELSRFSGASADFTNWNSTSYDSRAAARSFNQVQSVLREVFTDEGNSSVSAPADETESFGAPSPVPIDESSNGMQSTAPTSHHHDDHTHSPMPTSNSAADRSIRSSSTSILEASPRGMACYNIVLREADVNSYKATKDASASEKVYFKTFSFAAKPSPSPGVEMQLKYLASIILAPVATGSYLRAVIDVPDGLNRALKMSKTGAGYKVTRGKLGRVGSNRASSDPTAFIVLQDDKDIANLECAVWLKEELWTNFGLQVEVVLSYNDVYADDVVGYVERGISKAGCDDEFHLLADQLPDDIYSRVITDDGEALLITKAYPDLDKNRKNYSDKKECQNDCEREVDNFLKRWCTDIECKMSIDNRGCKDKDKPSCDDNNLCTTDTATCDDNHNDGEWLCIHTQKSCGIGAACNPTDGECHIISTPFTNPTTASGPTTTLHASSATATVSNPFTGPTTTLHATSATRTSDFDATTATITEGTKPAIETKETSPTSSDNAVLITSKTATPESSDETTEAPEKKAKTTVEPETTEATPTTASGASTSNEAGETTKVPEMTTKTTEAPPTTDKDATATTRTHDDSTKADTSPYAKPTTPGIKTTQAATPSDRTEQQDDAVAIVAQEATPHTEKDSTSNLFDSIVDNGDHVDLNDEDKTKDKTNDKTKDKQIFDDENEHYFGTVTHEATSNTEKDSTSNLVNNVIDNADQEAFNHDDSDPNTSDKTEEKTEEKTKDKQVADDETDNYSAGESLAKEVTDGDKDTTSKGGTKDEKSNKKAKEEQNDTNREGANEKTSVDGENA</sequence>
<evidence type="ECO:0000313" key="4">
    <source>
        <dbReference type="EMBL" id="KAL3788478.1"/>
    </source>
</evidence>
<evidence type="ECO:0000256" key="1">
    <source>
        <dbReference type="SAM" id="MobiDB-lite"/>
    </source>
</evidence>
<feature type="compositionally biased region" description="Polar residues" evidence="1">
    <location>
        <begin position="1245"/>
        <end position="1264"/>
    </location>
</feature>
<feature type="signal peptide" evidence="2">
    <location>
        <begin position="1"/>
        <end position="20"/>
    </location>
</feature>
<accession>A0ABD3PLA2</accession>
<feature type="region of interest" description="Disordered" evidence="1">
    <location>
        <begin position="474"/>
        <end position="522"/>
    </location>
</feature>
<feature type="compositionally biased region" description="Polar residues" evidence="1">
    <location>
        <begin position="1034"/>
        <end position="1043"/>
    </location>
</feature>
<dbReference type="PANTHER" id="PTHR22946:SF0">
    <property type="entry name" value="DIENELACTONE HYDROLASE DOMAIN-CONTAINING PROTEIN"/>
    <property type="match status" value="1"/>
</dbReference>
<dbReference type="Pfam" id="PF01738">
    <property type="entry name" value="DLH"/>
    <property type="match status" value="2"/>
</dbReference>
<feature type="compositionally biased region" description="Low complexity" evidence="1">
    <location>
        <begin position="1091"/>
        <end position="1130"/>
    </location>
</feature>
<feature type="compositionally biased region" description="Low complexity" evidence="1">
    <location>
        <begin position="507"/>
        <end position="521"/>
    </location>
</feature>
<feature type="domain" description="Dienelactone hydrolase" evidence="3">
    <location>
        <begin position="317"/>
        <end position="451"/>
    </location>
</feature>
<comment type="caution">
    <text evidence="4">The sequence shown here is derived from an EMBL/GenBank/DDBJ whole genome shotgun (WGS) entry which is preliminary data.</text>
</comment>
<feature type="compositionally biased region" description="Basic and acidic residues" evidence="1">
    <location>
        <begin position="1312"/>
        <end position="1361"/>
    </location>
</feature>
<keyword evidence="5" id="KW-1185">Reference proteome</keyword>
<protein>
    <recommendedName>
        <fullName evidence="3">Dienelactone hydrolase domain-containing protein</fullName>
    </recommendedName>
</protein>
<feature type="compositionally biased region" description="Polar residues" evidence="1">
    <location>
        <begin position="636"/>
        <end position="645"/>
    </location>
</feature>
<feature type="domain" description="Dienelactone hydrolase" evidence="3">
    <location>
        <begin position="62"/>
        <end position="279"/>
    </location>
</feature>
<dbReference type="Proteomes" id="UP001516023">
    <property type="component" value="Unassembled WGS sequence"/>
</dbReference>
<dbReference type="SUPFAM" id="SSF53474">
    <property type="entry name" value="alpha/beta-Hydrolases"/>
    <property type="match status" value="2"/>
</dbReference>
<dbReference type="InterPro" id="IPR029058">
    <property type="entry name" value="AB_hydrolase_fold"/>
</dbReference>
<dbReference type="Gene3D" id="3.40.50.1820">
    <property type="entry name" value="alpha/beta hydrolase"/>
    <property type="match status" value="2"/>
</dbReference>
<feature type="chain" id="PRO_5044888014" description="Dienelactone hydrolase domain-containing protein" evidence="2">
    <location>
        <begin position="21"/>
        <end position="1361"/>
    </location>
</feature>
<feature type="region of interest" description="Disordered" evidence="1">
    <location>
        <begin position="611"/>
        <end position="676"/>
    </location>
</feature>
<feature type="compositionally biased region" description="Low complexity" evidence="1">
    <location>
        <begin position="1010"/>
        <end position="1031"/>
    </location>
</feature>
<keyword evidence="2" id="KW-0732">Signal</keyword>
<dbReference type="EMBL" id="JABMIG020000156">
    <property type="protein sequence ID" value="KAL3788478.1"/>
    <property type="molecule type" value="Genomic_DNA"/>
</dbReference>
<proteinExistence type="predicted"/>
<dbReference type="PANTHER" id="PTHR22946">
    <property type="entry name" value="DIENELACTONE HYDROLASE DOMAIN-CONTAINING PROTEIN-RELATED"/>
    <property type="match status" value="1"/>
</dbReference>
<feature type="compositionally biased region" description="Polar residues" evidence="1">
    <location>
        <begin position="659"/>
        <end position="676"/>
    </location>
</feature>
<feature type="compositionally biased region" description="Basic and acidic residues" evidence="1">
    <location>
        <begin position="1271"/>
        <end position="1299"/>
    </location>
</feature>
<organism evidence="4 5">
    <name type="scientific">Cyclotella cryptica</name>
    <dbReference type="NCBI Taxonomy" id="29204"/>
    <lineage>
        <taxon>Eukaryota</taxon>
        <taxon>Sar</taxon>
        <taxon>Stramenopiles</taxon>
        <taxon>Ochrophyta</taxon>
        <taxon>Bacillariophyta</taxon>
        <taxon>Coscinodiscophyceae</taxon>
        <taxon>Thalassiosirophycidae</taxon>
        <taxon>Stephanodiscales</taxon>
        <taxon>Stephanodiscaceae</taxon>
        <taxon>Cyclotella</taxon>
    </lineage>
</organism>
<evidence type="ECO:0000256" key="2">
    <source>
        <dbReference type="SAM" id="SignalP"/>
    </source>
</evidence>
<feature type="compositionally biased region" description="Basic and acidic residues" evidence="1">
    <location>
        <begin position="1081"/>
        <end position="1090"/>
    </location>
</feature>
<feature type="compositionally biased region" description="Polar residues" evidence="1">
    <location>
        <begin position="1160"/>
        <end position="1170"/>
    </location>
</feature>
<gene>
    <name evidence="4" type="ORF">HJC23_011430</name>
</gene>
<evidence type="ECO:0000313" key="5">
    <source>
        <dbReference type="Proteomes" id="UP001516023"/>
    </source>
</evidence>
<dbReference type="InterPro" id="IPR050261">
    <property type="entry name" value="FrsA_esterase"/>
</dbReference>
<feature type="compositionally biased region" description="Basic and acidic residues" evidence="1">
    <location>
        <begin position="1206"/>
        <end position="1232"/>
    </location>
</feature>
<feature type="compositionally biased region" description="Polar residues" evidence="1">
    <location>
        <begin position="1054"/>
        <end position="1073"/>
    </location>
</feature>
<feature type="compositionally biased region" description="Basic and acidic residues" evidence="1">
    <location>
        <begin position="1131"/>
        <end position="1147"/>
    </location>
</feature>